<evidence type="ECO:0000313" key="3">
    <source>
        <dbReference type="Proteomes" id="UP000321820"/>
    </source>
</evidence>
<dbReference type="InterPro" id="IPR057744">
    <property type="entry name" value="OTAase-like"/>
</dbReference>
<dbReference type="OrthoDB" id="9797498at2"/>
<accession>A0A5B9EI26</accession>
<dbReference type="InterPro" id="IPR006680">
    <property type="entry name" value="Amidohydro-rel"/>
</dbReference>
<name>A0A5B9EI26_9BACT</name>
<dbReference type="SUPFAM" id="SSF51338">
    <property type="entry name" value="Composite domain of metallo-dependent hydrolases"/>
    <property type="match status" value="1"/>
</dbReference>
<dbReference type="Proteomes" id="UP000321820">
    <property type="component" value="Chromosome"/>
</dbReference>
<dbReference type="PANTHER" id="PTHR43135:SF3">
    <property type="entry name" value="ALPHA-D-RIBOSE 1-METHYLPHOSPHONATE 5-TRIPHOSPHATE DIPHOSPHATASE"/>
    <property type="match status" value="1"/>
</dbReference>
<dbReference type="CDD" id="cd01299">
    <property type="entry name" value="Met_dep_hydrolase_A"/>
    <property type="match status" value="1"/>
</dbReference>
<organism evidence="2 3">
    <name type="scientific">Terriglobus albidus</name>
    <dbReference type="NCBI Taxonomy" id="1592106"/>
    <lineage>
        <taxon>Bacteria</taxon>
        <taxon>Pseudomonadati</taxon>
        <taxon>Acidobacteriota</taxon>
        <taxon>Terriglobia</taxon>
        <taxon>Terriglobales</taxon>
        <taxon>Acidobacteriaceae</taxon>
        <taxon>Terriglobus</taxon>
    </lineage>
</organism>
<dbReference type="KEGG" id="talb:FTW19_10580"/>
<reference evidence="2 3" key="1">
    <citation type="submission" date="2019-08" db="EMBL/GenBank/DDBJ databases">
        <title>Complete genome sequence of Terriglobus albidus strain ORNL.</title>
        <authorList>
            <person name="Podar M."/>
        </authorList>
    </citation>
    <scope>NUCLEOTIDE SEQUENCE [LARGE SCALE GENOMIC DNA]</scope>
    <source>
        <strain evidence="2 3">ORNL</strain>
    </source>
</reference>
<dbReference type="InterPro" id="IPR011059">
    <property type="entry name" value="Metal-dep_hydrolase_composite"/>
</dbReference>
<keyword evidence="3" id="KW-1185">Reference proteome</keyword>
<evidence type="ECO:0000313" key="2">
    <source>
        <dbReference type="EMBL" id="QEE31284.1"/>
    </source>
</evidence>
<evidence type="ECO:0000259" key="1">
    <source>
        <dbReference type="Pfam" id="PF01979"/>
    </source>
</evidence>
<dbReference type="AlphaFoldDB" id="A0A5B9EI26"/>
<dbReference type="Gene3D" id="3.20.20.140">
    <property type="entry name" value="Metal-dependent hydrolases"/>
    <property type="match status" value="1"/>
</dbReference>
<proteinExistence type="predicted"/>
<dbReference type="GO" id="GO:0016810">
    <property type="term" value="F:hydrolase activity, acting on carbon-nitrogen (but not peptide) bonds"/>
    <property type="evidence" value="ECO:0007669"/>
    <property type="project" value="InterPro"/>
</dbReference>
<dbReference type="InterPro" id="IPR051781">
    <property type="entry name" value="Metallo-dep_Hydrolase"/>
</dbReference>
<dbReference type="InterPro" id="IPR032466">
    <property type="entry name" value="Metal_Hydrolase"/>
</dbReference>
<dbReference type="Pfam" id="PF01979">
    <property type="entry name" value="Amidohydro_1"/>
    <property type="match status" value="1"/>
</dbReference>
<gene>
    <name evidence="2" type="ORF">FTW19_10580</name>
</gene>
<feature type="domain" description="Amidohydrolase-related" evidence="1">
    <location>
        <begin position="102"/>
        <end position="430"/>
    </location>
</feature>
<sequence length="459" mass="50058">MCFSVSTFLAGVQAQERVEDRRAFIWPQAATSDDPRHIPIRPEVTVKKPVLVLRGGRVFDSVKTDAYAATVVMEGKYIKSILPPQDTNWPTDAKVVDVTDKTVMPGLIDLHVHITYPDSSTPVDEQASEGAGVLRGLTNLRYFIESGFTTVRDMNGVLNAPFLLSEWMAEDRAPGPRVFAAGHIITGTGGHAADRPISPIHSSAFAQEVDGPDEWRKAVRQNFKNGANVIKIASIFSPGEVRAAVEEAHALGLRVTCDCETFYIRWAIEAGVDMIEHPLPRTDETIRLMAQHHTDADPTLQVYQSLLDSSGGYYGVTSRRFTLGSQQDFDVFKKMKAAGIRLGVGTDTIGNANAFTPNTYIAELKWFVKGGYTPSGALIAATRTNAQMLDVGDKLGTLEPGKLADVIVVDGKPDQNLDDLKQVSMVIRDGLVMVDHGQINVPPHVPKPLLKASPPENVH</sequence>
<dbReference type="PANTHER" id="PTHR43135">
    <property type="entry name" value="ALPHA-D-RIBOSE 1-METHYLPHOSPHONATE 5-TRIPHOSPHATE DIPHOSPHATASE"/>
    <property type="match status" value="1"/>
</dbReference>
<dbReference type="SUPFAM" id="SSF51556">
    <property type="entry name" value="Metallo-dependent hydrolases"/>
    <property type="match status" value="1"/>
</dbReference>
<dbReference type="Gene3D" id="2.30.40.10">
    <property type="entry name" value="Urease, subunit C, domain 1"/>
    <property type="match status" value="1"/>
</dbReference>
<dbReference type="EMBL" id="CP042806">
    <property type="protein sequence ID" value="QEE31284.1"/>
    <property type="molecule type" value="Genomic_DNA"/>
</dbReference>
<keyword evidence="2" id="KW-0378">Hydrolase</keyword>
<protein>
    <submittedName>
        <fullName evidence="2">Amidohydrolase family protein</fullName>
    </submittedName>
</protein>